<dbReference type="EMBL" id="JABEZW010000012">
    <property type="protein sequence ID" value="MBA0781550.1"/>
    <property type="molecule type" value="Genomic_DNA"/>
</dbReference>
<evidence type="ECO:0000256" key="1">
    <source>
        <dbReference type="SAM" id="MobiDB-lite"/>
    </source>
</evidence>
<feature type="region of interest" description="Disordered" evidence="1">
    <location>
        <begin position="258"/>
        <end position="339"/>
    </location>
</feature>
<organism evidence="2 3">
    <name type="scientific">Gossypium trilobum</name>
    <dbReference type="NCBI Taxonomy" id="34281"/>
    <lineage>
        <taxon>Eukaryota</taxon>
        <taxon>Viridiplantae</taxon>
        <taxon>Streptophyta</taxon>
        <taxon>Embryophyta</taxon>
        <taxon>Tracheophyta</taxon>
        <taxon>Spermatophyta</taxon>
        <taxon>Magnoliopsida</taxon>
        <taxon>eudicotyledons</taxon>
        <taxon>Gunneridae</taxon>
        <taxon>Pentapetalae</taxon>
        <taxon>rosids</taxon>
        <taxon>malvids</taxon>
        <taxon>Malvales</taxon>
        <taxon>Malvaceae</taxon>
        <taxon>Malvoideae</taxon>
        <taxon>Gossypium</taxon>
    </lineage>
</organism>
<dbReference type="Proteomes" id="UP000593568">
    <property type="component" value="Unassembled WGS sequence"/>
</dbReference>
<reference evidence="2 3" key="1">
    <citation type="journal article" date="2019" name="Genome Biol. Evol.">
        <title>Insights into the evolution of the New World diploid cottons (Gossypium, subgenus Houzingenia) based on genome sequencing.</title>
        <authorList>
            <person name="Grover C.E."/>
            <person name="Arick M.A. 2nd"/>
            <person name="Thrash A."/>
            <person name="Conover J.L."/>
            <person name="Sanders W.S."/>
            <person name="Peterson D.G."/>
            <person name="Frelichowski J.E."/>
            <person name="Scheffler J.A."/>
            <person name="Scheffler B.E."/>
            <person name="Wendel J.F."/>
        </authorList>
    </citation>
    <scope>NUCLEOTIDE SEQUENCE [LARGE SCALE GENOMIC DNA]</scope>
    <source>
        <strain evidence="2">8</strain>
        <tissue evidence="2">Leaf</tissue>
    </source>
</reference>
<proteinExistence type="predicted"/>
<evidence type="ECO:0008006" key="4">
    <source>
        <dbReference type="Google" id="ProtNLM"/>
    </source>
</evidence>
<sequence>MSEILSVAEFVVGASPASSNSCIGRATEKVRRRPNLPLDFDDPIVDGNGRKLAETIGDVMTELVDGILSITFSERVHKFIERKMIRTIVVKLLGRQIASNALGFQKTANWWSMIFGKYLTVCPWSPKFSTTHIEVDTQTLVAFFINCCMHKEPPMLGVFQKFYQLKDKYVRVICKLENGFGFPTYWSLPQESVCAQCQPVDYQELSPNGCRVNDPISWLDDYNVPSASVAWFHNVNRSPSNSAQNMDIMAILDEARAKERDVATPPMKTSSKRNQKRPRVEESTQETEESEHPQLTQLESTHFVDSPIHTTDPPTAEIPTISPERPLVPSNSQPPNAFSKSLRSYLSSNPKLSPLSFLVKSSQALLVEYGILSLLIQETSNQHIAKIMSMEESVKAGEQTVVELR</sequence>
<evidence type="ECO:0000313" key="2">
    <source>
        <dbReference type="EMBL" id="MBA0781550.1"/>
    </source>
</evidence>
<feature type="compositionally biased region" description="Polar residues" evidence="1">
    <location>
        <begin position="329"/>
        <end position="339"/>
    </location>
</feature>
<name>A0A7J9F8D8_9ROSI</name>
<comment type="caution">
    <text evidence="2">The sequence shown here is derived from an EMBL/GenBank/DDBJ whole genome shotgun (WGS) entry which is preliminary data.</text>
</comment>
<dbReference type="AlphaFoldDB" id="A0A7J9F8D8"/>
<accession>A0A7J9F8D8</accession>
<keyword evidence="3" id="KW-1185">Reference proteome</keyword>
<gene>
    <name evidence="2" type="ORF">Gotri_002464</name>
</gene>
<protein>
    <recommendedName>
        <fullName evidence="4">DUF4283 domain-containing protein</fullName>
    </recommendedName>
</protein>
<evidence type="ECO:0000313" key="3">
    <source>
        <dbReference type="Proteomes" id="UP000593568"/>
    </source>
</evidence>